<dbReference type="KEGG" id="dai:Desaci_3451"/>
<keyword evidence="2" id="KW-1185">Reference proteome</keyword>
<dbReference type="AlphaFoldDB" id="I4D965"/>
<sequence length="78" mass="8491">MWILREGLSAFLLKNRMIRDERAICTGDVGVGGSCMGSASQTSVNRSAPAIQLPQLRGQVEEVFWGDRPFLVGRGALI</sequence>
<evidence type="ECO:0000313" key="2">
    <source>
        <dbReference type="Proteomes" id="UP000002892"/>
    </source>
</evidence>
<gene>
    <name evidence="1" type="ordered locus">Desaci_3451</name>
</gene>
<name>I4D965_DESAJ</name>
<accession>I4D965</accession>
<evidence type="ECO:0000313" key="1">
    <source>
        <dbReference type="EMBL" id="AFM42339.1"/>
    </source>
</evidence>
<dbReference type="Proteomes" id="UP000002892">
    <property type="component" value="Chromosome"/>
</dbReference>
<reference evidence="1 2" key="1">
    <citation type="journal article" date="2012" name="J. Bacteriol.">
        <title>Complete genome sequences of Desulfosporosinus orientis DSM765T, Desulfosporosinus youngiae DSM17734T, Desulfosporosinus meridiei DSM13257T, and Desulfosporosinus acidiphilus DSM22704T.</title>
        <authorList>
            <person name="Pester M."/>
            <person name="Brambilla E."/>
            <person name="Alazard D."/>
            <person name="Rattei T."/>
            <person name="Weinmaier T."/>
            <person name="Han J."/>
            <person name="Lucas S."/>
            <person name="Lapidus A."/>
            <person name="Cheng J.F."/>
            <person name="Goodwin L."/>
            <person name="Pitluck S."/>
            <person name="Peters L."/>
            <person name="Ovchinnikova G."/>
            <person name="Teshima H."/>
            <person name="Detter J.C."/>
            <person name="Han C.S."/>
            <person name="Tapia R."/>
            <person name="Land M.L."/>
            <person name="Hauser L."/>
            <person name="Kyrpides N.C."/>
            <person name="Ivanova N.N."/>
            <person name="Pagani I."/>
            <person name="Huntmann M."/>
            <person name="Wei C.L."/>
            <person name="Davenport K.W."/>
            <person name="Daligault H."/>
            <person name="Chain P.S."/>
            <person name="Chen A."/>
            <person name="Mavromatis K."/>
            <person name="Markowitz V."/>
            <person name="Szeto E."/>
            <person name="Mikhailova N."/>
            <person name="Pati A."/>
            <person name="Wagner M."/>
            <person name="Woyke T."/>
            <person name="Ollivier B."/>
            <person name="Klenk H.P."/>
            <person name="Spring S."/>
            <person name="Loy A."/>
        </authorList>
    </citation>
    <scope>NUCLEOTIDE SEQUENCE [LARGE SCALE GENOMIC DNA]</scope>
    <source>
        <strain evidence="2">DSM 22704 / JCM 16185 / SJ4</strain>
    </source>
</reference>
<dbReference type="HOGENOM" id="CLU_2616206_0_0_9"/>
<dbReference type="EMBL" id="CP003639">
    <property type="protein sequence ID" value="AFM42339.1"/>
    <property type="molecule type" value="Genomic_DNA"/>
</dbReference>
<protein>
    <submittedName>
        <fullName evidence="1">Uncharacterized protein</fullName>
    </submittedName>
</protein>
<organism evidence="1 2">
    <name type="scientific">Desulfosporosinus acidiphilus (strain DSM 22704 / JCM 16185 / SJ4)</name>
    <dbReference type="NCBI Taxonomy" id="646529"/>
    <lineage>
        <taxon>Bacteria</taxon>
        <taxon>Bacillati</taxon>
        <taxon>Bacillota</taxon>
        <taxon>Clostridia</taxon>
        <taxon>Eubacteriales</taxon>
        <taxon>Desulfitobacteriaceae</taxon>
        <taxon>Desulfosporosinus</taxon>
    </lineage>
</organism>
<dbReference type="STRING" id="646529.Desaci_3451"/>
<proteinExistence type="predicted"/>